<dbReference type="Pfam" id="PF02954">
    <property type="entry name" value="HTH_8"/>
    <property type="match status" value="1"/>
</dbReference>
<evidence type="ECO:0000256" key="1">
    <source>
        <dbReference type="ARBA" id="ARBA00022741"/>
    </source>
</evidence>
<gene>
    <name evidence="7" type="primary">nifA</name>
    <name evidence="7" type="ORF">Pla52n_32090</name>
</gene>
<dbReference type="InterPro" id="IPR058031">
    <property type="entry name" value="AAA_lid_NorR"/>
</dbReference>
<sequence length="331" mass="36983">MIISQSIKIRDLIRLAKRAARSSAPVLLIGESGTGKELFAQLIHQSSPRCEANFVRVNCAALSSQLIESELFGHKRGAFTDAVSDRVGRFELAHRGTLLLDEVTEVPTATQAKLLRVLESQEYESVGSSDSVRHDVRIIASTNKDLAQEVDNGMFRLDLFHRLNVIPINIPPLRQRPEDIPALAMHFVARYKHEGEASVKGFTKDAMRRLARHQWPGNVRELRNLVHRACILCDSELIDVSDLQITGDDLSTNEPSNHASSSRHHSATGRELPEHWLESELAEVEREIILAAIDKYGNRNVVAKKLGVSPRTLSNKVRQYRLLGQQTTDAA</sequence>
<dbReference type="InterPro" id="IPR009057">
    <property type="entry name" value="Homeodomain-like_sf"/>
</dbReference>
<dbReference type="Proteomes" id="UP000320176">
    <property type="component" value="Unassembled WGS sequence"/>
</dbReference>
<evidence type="ECO:0000259" key="6">
    <source>
        <dbReference type="PROSITE" id="PS50045"/>
    </source>
</evidence>
<dbReference type="AlphaFoldDB" id="A0A5C6AR09"/>
<dbReference type="EMBL" id="SJPN01000004">
    <property type="protein sequence ID" value="TWU02160.1"/>
    <property type="molecule type" value="Genomic_DNA"/>
</dbReference>
<dbReference type="Gene3D" id="1.10.10.60">
    <property type="entry name" value="Homeodomain-like"/>
    <property type="match status" value="1"/>
</dbReference>
<dbReference type="SMART" id="SM00382">
    <property type="entry name" value="AAA"/>
    <property type="match status" value="1"/>
</dbReference>
<dbReference type="GO" id="GO:0005524">
    <property type="term" value="F:ATP binding"/>
    <property type="evidence" value="ECO:0007669"/>
    <property type="project" value="UniProtKB-KW"/>
</dbReference>
<dbReference type="InterPro" id="IPR025662">
    <property type="entry name" value="Sigma_54_int_dom_ATP-bd_1"/>
</dbReference>
<dbReference type="InterPro" id="IPR002197">
    <property type="entry name" value="HTH_Fis"/>
</dbReference>
<dbReference type="OrthoDB" id="9771372at2"/>
<dbReference type="SUPFAM" id="SSF52540">
    <property type="entry name" value="P-loop containing nucleoside triphosphate hydrolases"/>
    <property type="match status" value="1"/>
</dbReference>
<dbReference type="PROSITE" id="PS00688">
    <property type="entry name" value="SIGMA54_INTERACT_3"/>
    <property type="match status" value="1"/>
</dbReference>
<keyword evidence="4" id="KW-0804">Transcription</keyword>
<dbReference type="GO" id="GO:0043565">
    <property type="term" value="F:sequence-specific DNA binding"/>
    <property type="evidence" value="ECO:0007669"/>
    <property type="project" value="InterPro"/>
</dbReference>
<dbReference type="Gene3D" id="3.40.50.300">
    <property type="entry name" value="P-loop containing nucleotide triphosphate hydrolases"/>
    <property type="match status" value="1"/>
</dbReference>
<dbReference type="InterPro" id="IPR003593">
    <property type="entry name" value="AAA+_ATPase"/>
</dbReference>
<evidence type="ECO:0000256" key="2">
    <source>
        <dbReference type="ARBA" id="ARBA00022840"/>
    </source>
</evidence>
<dbReference type="InterPro" id="IPR025944">
    <property type="entry name" value="Sigma_54_int_dom_CS"/>
</dbReference>
<dbReference type="CDD" id="cd00009">
    <property type="entry name" value="AAA"/>
    <property type="match status" value="1"/>
</dbReference>
<keyword evidence="2" id="KW-0067">ATP-binding</keyword>
<dbReference type="PROSITE" id="PS00675">
    <property type="entry name" value="SIGMA54_INTERACT_1"/>
    <property type="match status" value="1"/>
</dbReference>
<dbReference type="PROSITE" id="PS50045">
    <property type="entry name" value="SIGMA54_INTERACT_4"/>
    <property type="match status" value="1"/>
</dbReference>
<proteinExistence type="predicted"/>
<dbReference type="Pfam" id="PF25601">
    <property type="entry name" value="AAA_lid_14"/>
    <property type="match status" value="1"/>
</dbReference>
<dbReference type="InterPro" id="IPR027417">
    <property type="entry name" value="P-loop_NTPase"/>
</dbReference>
<evidence type="ECO:0000256" key="4">
    <source>
        <dbReference type="ARBA" id="ARBA00023163"/>
    </source>
</evidence>
<organism evidence="7 8">
    <name type="scientific">Stieleria varia</name>
    <dbReference type="NCBI Taxonomy" id="2528005"/>
    <lineage>
        <taxon>Bacteria</taxon>
        <taxon>Pseudomonadati</taxon>
        <taxon>Planctomycetota</taxon>
        <taxon>Planctomycetia</taxon>
        <taxon>Pirellulales</taxon>
        <taxon>Pirellulaceae</taxon>
        <taxon>Stieleria</taxon>
    </lineage>
</organism>
<comment type="caution">
    <text evidence="7">The sequence shown here is derived from an EMBL/GenBank/DDBJ whole genome shotgun (WGS) entry which is preliminary data.</text>
</comment>
<keyword evidence="3" id="KW-0805">Transcription regulation</keyword>
<dbReference type="Gene3D" id="1.10.8.60">
    <property type="match status" value="1"/>
</dbReference>
<evidence type="ECO:0000256" key="5">
    <source>
        <dbReference type="SAM" id="MobiDB-lite"/>
    </source>
</evidence>
<feature type="region of interest" description="Disordered" evidence="5">
    <location>
        <begin position="249"/>
        <end position="270"/>
    </location>
</feature>
<name>A0A5C6AR09_9BACT</name>
<dbReference type="PANTHER" id="PTHR32071">
    <property type="entry name" value="TRANSCRIPTIONAL REGULATORY PROTEIN"/>
    <property type="match status" value="1"/>
</dbReference>
<dbReference type="InterPro" id="IPR002078">
    <property type="entry name" value="Sigma_54_int"/>
</dbReference>
<evidence type="ECO:0000313" key="8">
    <source>
        <dbReference type="Proteomes" id="UP000320176"/>
    </source>
</evidence>
<accession>A0A5C6AR09</accession>
<keyword evidence="8" id="KW-1185">Reference proteome</keyword>
<evidence type="ECO:0000313" key="7">
    <source>
        <dbReference type="EMBL" id="TWU02160.1"/>
    </source>
</evidence>
<evidence type="ECO:0000256" key="3">
    <source>
        <dbReference type="ARBA" id="ARBA00023015"/>
    </source>
</evidence>
<protein>
    <submittedName>
        <fullName evidence="7">Nif-specific regulatory protein</fullName>
    </submittedName>
</protein>
<dbReference type="FunFam" id="3.40.50.300:FF:000006">
    <property type="entry name" value="DNA-binding transcriptional regulator NtrC"/>
    <property type="match status" value="1"/>
</dbReference>
<dbReference type="GO" id="GO:0006355">
    <property type="term" value="P:regulation of DNA-templated transcription"/>
    <property type="evidence" value="ECO:0007669"/>
    <property type="project" value="InterPro"/>
</dbReference>
<keyword evidence="1" id="KW-0547">Nucleotide-binding</keyword>
<feature type="domain" description="Sigma-54 factor interaction" evidence="6">
    <location>
        <begin position="2"/>
        <end position="231"/>
    </location>
</feature>
<reference evidence="7 8" key="1">
    <citation type="submission" date="2019-02" db="EMBL/GenBank/DDBJ databases">
        <title>Deep-cultivation of Planctomycetes and their phenomic and genomic characterization uncovers novel biology.</title>
        <authorList>
            <person name="Wiegand S."/>
            <person name="Jogler M."/>
            <person name="Boedeker C."/>
            <person name="Pinto D."/>
            <person name="Vollmers J."/>
            <person name="Rivas-Marin E."/>
            <person name="Kohn T."/>
            <person name="Peeters S.H."/>
            <person name="Heuer A."/>
            <person name="Rast P."/>
            <person name="Oberbeckmann S."/>
            <person name="Bunk B."/>
            <person name="Jeske O."/>
            <person name="Meyerdierks A."/>
            <person name="Storesund J.E."/>
            <person name="Kallscheuer N."/>
            <person name="Luecker S."/>
            <person name="Lage O.M."/>
            <person name="Pohl T."/>
            <person name="Merkel B.J."/>
            <person name="Hornburger P."/>
            <person name="Mueller R.-W."/>
            <person name="Bruemmer F."/>
            <person name="Labrenz M."/>
            <person name="Spormann A.M."/>
            <person name="Op Den Camp H."/>
            <person name="Overmann J."/>
            <person name="Amann R."/>
            <person name="Jetten M.S.M."/>
            <person name="Mascher T."/>
            <person name="Medema M.H."/>
            <person name="Devos D.P."/>
            <person name="Kaster A.-K."/>
            <person name="Ovreas L."/>
            <person name="Rohde M."/>
            <person name="Galperin M.Y."/>
            <person name="Jogler C."/>
        </authorList>
    </citation>
    <scope>NUCLEOTIDE SEQUENCE [LARGE SCALE GENOMIC DNA]</scope>
    <source>
        <strain evidence="7 8">Pla52n</strain>
    </source>
</reference>
<dbReference type="RefSeq" id="WP_146520538.1">
    <property type="nucleotide sequence ID" value="NZ_CP151726.1"/>
</dbReference>
<dbReference type="Pfam" id="PF00158">
    <property type="entry name" value="Sigma54_activat"/>
    <property type="match status" value="1"/>
</dbReference>
<dbReference type="SUPFAM" id="SSF46689">
    <property type="entry name" value="Homeodomain-like"/>
    <property type="match status" value="1"/>
</dbReference>